<keyword evidence="4" id="KW-0228">DNA excision</keyword>
<evidence type="ECO:0000256" key="2">
    <source>
        <dbReference type="ARBA" id="ARBA00022759"/>
    </source>
</evidence>
<evidence type="ECO:0000256" key="3">
    <source>
        <dbReference type="ARBA" id="ARBA00022763"/>
    </source>
</evidence>
<dbReference type="GO" id="GO:0006289">
    <property type="term" value="P:nucleotide-excision repair"/>
    <property type="evidence" value="ECO:0007669"/>
    <property type="project" value="InterPro"/>
</dbReference>
<dbReference type="GO" id="GO:0016787">
    <property type="term" value="F:hydrolase activity"/>
    <property type="evidence" value="ECO:0007669"/>
    <property type="project" value="UniProtKB-KW"/>
</dbReference>
<dbReference type="AlphaFoldDB" id="A0AAW1PRX6"/>
<keyword evidence="5" id="KW-0378">Hydrolase</keyword>
<dbReference type="SUPFAM" id="SSF51658">
    <property type="entry name" value="Xylose isomerase-like"/>
    <property type="match status" value="1"/>
</dbReference>
<dbReference type="GO" id="GO:0004519">
    <property type="term" value="F:endonuclease activity"/>
    <property type="evidence" value="ECO:0007669"/>
    <property type="project" value="UniProtKB-KW"/>
</dbReference>
<dbReference type="InterPro" id="IPR036237">
    <property type="entry name" value="Xyl_isomerase-like_sf"/>
</dbReference>
<dbReference type="Pfam" id="PF03851">
    <property type="entry name" value="UvdE"/>
    <property type="match status" value="1"/>
</dbReference>
<comment type="caution">
    <text evidence="7">The sequence shown here is derived from an EMBL/GenBank/DDBJ whole genome shotgun (WGS) entry which is preliminary data.</text>
</comment>
<evidence type="ECO:0000256" key="1">
    <source>
        <dbReference type="ARBA" id="ARBA00022722"/>
    </source>
</evidence>
<name>A0AAW1PRX6_9CHLO</name>
<accession>A0AAW1PRX6</accession>
<gene>
    <name evidence="7" type="ORF">WJX73_004514</name>
</gene>
<dbReference type="NCBIfam" id="TIGR00629">
    <property type="entry name" value="uvde"/>
    <property type="match status" value="1"/>
</dbReference>
<keyword evidence="8" id="KW-1185">Reference proteome</keyword>
<dbReference type="Gene3D" id="3.20.20.150">
    <property type="entry name" value="Divalent-metal-dependent TIM barrel enzymes"/>
    <property type="match status" value="1"/>
</dbReference>
<protein>
    <submittedName>
        <fullName evidence="7">Uncharacterized protein</fullName>
    </submittedName>
</protein>
<keyword evidence="6" id="KW-0234">DNA repair</keyword>
<dbReference type="PANTHER" id="PTHR31290:SF5">
    <property type="entry name" value="UV-DAMAGE ENDONUCLEASE"/>
    <property type="match status" value="1"/>
</dbReference>
<evidence type="ECO:0000256" key="4">
    <source>
        <dbReference type="ARBA" id="ARBA00022769"/>
    </source>
</evidence>
<keyword evidence="3" id="KW-0227">DNA damage</keyword>
<evidence type="ECO:0000256" key="5">
    <source>
        <dbReference type="ARBA" id="ARBA00022801"/>
    </source>
</evidence>
<dbReference type="EMBL" id="JALJOQ010000013">
    <property type="protein sequence ID" value="KAK9810874.1"/>
    <property type="molecule type" value="Genomic_DNA"/>
</dbReference>
<proteinExistence type="predicted"/>
<dbReference type="Proteomes" id="UP001465755">
    <property type="component" value="Unassembled WGS sequence"/>
</dbReference>
<organism evidence="7 8">
    <name type="scientific">Symbiochloris irregularis</name>
    <dbReference type="NCBI Taxonomy" id="706552"/>
    <lineage>
        <taxon>Eukaryota</taxon>
        <taxon>Viridiplantae</taxon>
        <taxon>Chlorophyta</taxon>
        <taxon>core chlorophytes</taxon>
        <taxon>Trebouxiophyceae</taxon>
        <taxon>Trebouxiales</taxon>
        <taxon>Trebouxiaceae</taxon>
        <taxon>Symbiochloris</taxon>
    </lineage>
</organism>
<reference evidence="7 8" key="1">
    <citation type="journal article" date="2024" name="Nat. Commun.">
        <title>Phylogenomics reveals the evolutionary origins of lichenization in chlorophyte algae.</title>
        <authorList>
            <person name="Puginier C."/>
            <person name="Libourel C."/>
            <person name="Otte J."/>
            <person name="Skaloud P."/>
            <person name="Haon M."/>
            <person name="Grisel S."/>
            <person name="Petersen M."/>
            <person name="Berrin J.G."/>
            <person name="Delaux P.M."/>
            <person name="Dal Grande F."/>
            <person name="Keller J."/>
        </authorList>
    </citation>
    <scope>NUCLEOTIDE SEQUENCE [LARGE SCALE GENOMIC DNA]</scope>
    <source>
        <strain evidence="7 8">SAG 2036</strain>
    </source>
</reference>
<evidence type="ECO:0000256" key="6">
    <source>
        <dbReference type="ARBA" id="ARBA00023204"/>
    </source>
</evidence>
<keyword evidence="2" id="KW-0255">Endonuclease</keyword>
<evidence type="ECO:0000313" key="7">
    <source>
        <dbReference type="EMBL" id="KAK9810874.1"/>
    </source>
</evidence>
<keyword evidence="1" id="KW-0540">Nuclease</keyword>
<evidence type="ECO:0000313" key="8">
    <source>
        <dbReference type="Proteomes" id="UP001465755"/>
    </source>
</evidence>
<dbReference type="PANTHER" id="PTHR31290">
    <property type="entry name" value="UV-DAMAGE ENDONUCLEASE"/>
    <property type="match status" value="1"/>
</dbReference>
<dbReference type="GO" id="GO:0009411">
    <property type="term" value="P:response to UV"/>
    <property type="evidence" value="ECO:0007669"/>
    <property type="project" value="InterPro"/>
</dbReference>
<dbReference type="InterPro" id="IPR004601">
    <property type="entry name" value="UvdE"/>
</dbReference>
<sequence length="311" mass="35303">MVLRDQKPAVFTNRHCIKKTFDEKGLEYIGQLALENVESLAGVIQWNHENGVRFFRMSSNVFPWATEYKLRELPNFDLIAEKLAFAGKLARAYDQRLTFHPSHFVKLAAAEPKLLAKSIHELEVHSEMLDLMGYAEASPVNKINIHVGGVYGDKEETLKRFAAGFRKLSPRCQKRLTLENDDLCNSFSVADLMGLHREIGVPVVFDFHHWKFCTGDQTQEEALADALSTWPKGIRPVVHWSESQEGRPGHAHSDYIYGPMDLYGRDKDVDVMIEAKCKEQSLLAFRGDIPLPPKFTLPPESAEDHPALQFA</sequence>